<dbReference type="Proteomes" id="UP001159428">
    <property type="component" value="Unassembled WGS sequence"/>
</dbReference>
<keyword evidence="2" id="KW-1185">Reference proteome</keyword>
<comment type="caution">
    <text evidence="1">The sequence shown here is derived from an EMBL/GenBank/DDBJ whole genome shotgun (WGS) entry which is preliminary data.</text>
</comment>
<evidence type="ECO:0000313" key="2">
    <source>
        <dbReference type="Proteomes" id="UP001159428"/>
    </source>
</evidence>
<accession>A0AAU9XTR0</accession>
<dbReference type="EMBL" id="CALNXJ010000063">
    <property type="protein sequence ID" value="CAH3157183.1"/>
    <property type="molecule type" value="Genomic_DNA"/>
</dbReference>
<evidence type="ECO:0000313" key="1">
    <source>
        <dbReference type="EMBL" id="CAH3157183.1"/>
    </source>
</evidence>
<dbReference type="AlphaFoldDB" id="A0AAU9XTR0"/>
<reference evidence="1 2" key="1">
    <citation type="submission" date="2022-05" db="EMBL/GenBank/DDBJ databases">
        <authorList>
            <consortium name="Genoscope - CEA"/>
            <person name="William W."/>
        </authorList>
    </citation>
    <scope>NUCLEOTIDE SEQUENCE [LARGE SCALE GENOMIC DNA]</scope>
</reference>
<name>A0AAU9XTR0_9CNID</name>
<protein>
    <submittedName>
        <fullName evidence="1">Uncharacterized protein</fullName>
    </submittedName>
</protein>
<gene>
    <name evidence="1" type="ORF">PMEA_00029890</name>
</gene>
<sequence length="125" mass="14497">MYYDYLEMNEPAVLEREREIIRCQQENTTPIPPKLKAHILQHTYRDIFNGEFNLGFTLPHTDTCATCDKLALKVQSSEGAEKEKLEKELEEHHKLAKSAFTVRKDNKARAVRSWVGKPVQLALQE</sequence>
<proteinExistence type="predicted"/>
<organism evidence="1 2">
    <name type="scientific">Pocillopora meandrina</name>
    <dbReference type="NCBI Taxonomy" id="46732"/>
    <lineage>
        <taxon>Eukaryota</taxon>
        <taxon>Metazoa</taxon>
        <taxon>Cnidaria</taxon>
        <taxon>Anthozoa</taxon>
        <taxon>Hexacorallia</taxon>
        <taxon>Scleractinia</taxon>
        <taxon>Astrocoeniina</taxon>
        <taxon>Pocilloporidae</taxon>
        <taxon>Pocillopora</taxon>
    </lineage>
</organism>